<protein>
    <recommendedName>
        <fullName evidence="2">DUF4352 domain-containing protein</fullName>
    </recommendedName>
</protein>
<gene>
    <name evidence="3" type="ORF">HNR05_000745</name>
</gene>
<dbReference type="Gene3D" id="2.60.40.1240">
    <property type="match status" value="1"/>
</dbReference>
<name>A0A7Z0EC91_9MICO</name>
<organism evidence="3 4">
    <name type="scientific">Glaciibacter psychrotolerans</name>
    <dbReference type="NCBI Taxonomy" id="670054"/>
    <lineage>
        <taxon>Bacteria</taxon>
        <taxon>Bacillati</taxon>
        <taxon>Actinomycetota</taxon>
        <taxon>Actinomycetes</taxon>
        <taxon>Micrococcales</taxon>
        <taxon>Microbacteriaceae</taxon>
        <taxon>Glaciibacter</taxon>
    </lineage>
</organism>
<sequence length="184" mass="18204">MSSRSITSRSTLAVATAAVAVIIALTGCSAGGASGAVSGGSSADSSADETPTAPGLNVPVTVGAFEFTALAAADAGTSVGTAPLTQTAQGTFFQLDLKIMNVGDAPETFIVNYLKLEDADGKTYNADASASLYAGGDAQAWIAAINPGNAVQGPILFDLPAGAKPVKLIVSDSMFNDGTAITLD</sequence>
<evidence type="ECO:0000313" key="3">
    <source>
        <dbReference type="EMBL" id="NYJ18954.1"/>
    </source>
</evidence>
<dbReference type="InterPro" id="IPR029051">
    <property type="entry name" value="DUF4352"/>
</dbReference>
<dbReference type="AlphaFoldDB" id="A0A7Z0EC91"/>
<dbReference type="EMBL" id="JACCFM010000001">
    <property type="protein sequence ID" value="NYJ18954.1"/>
    <property type="molecule type" value="Genomic_DNA"/>
</dbReference>
<keyword evidence="4" id="KW-1185">Reference proteome</keyword>
<feature type="domain" description="DUF4352" evidence="2">
    <location>
        <begin position="56"/>
        <end position="178"/>
    </location>
</feature>
<keyword evidence="1" id="KW-0732">Signal</keyword>
<proteinExistence type="predicted"/>
<dbReference type="RefSeq" id="WP_179577789.1">
    <property type="nucleotide sequence ID" value="NZ_JACCFM010000001.1"/>
</dbReference>
<accession>A0A7Z0EC91</accession>
<evidence type="ECO:0000256" key="1">
    <source>
        <dbReference type="ARBA" id="ARBA00022729"/>
    </source>
</evidence>
<evidence type="ECO:0000259" key="2">
    <source>
        <dbReference type="Pfam" id="PF11611"/>
    </source>
</evidence>
<evidence type="ECO:0000313" key="4">
    <source>
        <dbReference type="Proteomes" id="UP000537260"/>
    </source>
</evidence>
<dbReference type="Pfam" id="PF11611">
    <property type="entry name" value="DUF4352"/>
    <property type="match status" value="1"/>
</dbReference>
<dbReference type="Proteomes" id="UP000537260">
    <property type="component" value="Unassembled WGS sequence"/>
</dbReference>
<reference evidence="3 4" key="1">
    <citation type="submission" date="2020-07" db="EMBL/GenBank/DDBJ databases">
        <title>Sequencing the genomes of 1000 actinobacteria strains.</title>
        <authorList>
            <person name="Klenk H.-P."/>
        </authorList>
    </citation>
    <scope>NUCLEOTIDE SEQUENCE [LARGE SCALE GENOMIC DNA]</scope>
    <source>
        <strain evidence="3 4">LI1</strain>
    </source>
</reference>
<comment type="caution">
    <text evidence="3">The sequence shown here is derived from an EMBL/GenBank/DDBJ whole genome shotgun (WGS) entry which is preliminary data.</text>
</comment>
<dbReference type="InterPro" id="IPR029050">
    <property type="entry name" value="Immunoprotect_excell_Ig-like"/>
</dbReference>
<dbReference type="PROSITE" id="PS51257">
    <property type="entry name" value="PROKAR_LIPOPROTEIN"/>
    <property type="match status" value="1"/>
</dbReference>